<sequence length="317" mass="34063">MARSAPCGVGTLPSNGFDPMHTRFALRSLLAACLLIASPSLLAIPADAVDEAQVLSALQYRNGHIDVPQAKAHFDLDPAFRYLDKADTRRVLEQLWGNPPDDSVLGMIVPRTPALDAPGGWAVVVTYADDGYVSDEDAAKIDYSELLADMQKGTAEDNAARREQGYGTVDLLGWAVPPRYDAGSKKLYWAKELRFDGAQQHTLNYDIRVLGRSGYLSLNAVAGMDQLEQVRQGMQQLLPMTEFDQGARYADHNPSTDKIASYGLAGLIGGGLAAKAGLFAKLGLLLAKGWKLVLLGVFAVGTGIKRVFARKAQGTGS</sequence>
<dbReference type="AlphaFoldDB" id="A0A8D6UKK0"/>
<evidence type="ECO:0000256" key="1">
    <source>
        <dbReference type="SAM" id="SignalP"/>
    </source>
</evidence>
<reference evidence="2" key="1">
    <citation type="submission" date="2021-02" db="EMBL/GenBank/DDBJ databases">
        <authorList>
            <person name="Pothier F. J."/>
        </authorList>
    </citation>
    <scope>NUCLEOTIDE SEQUENCE</scope>
    <source>
        <strain evidence="2">CFBP 1159</strain>
    </source>
</reference>
<feature type="chain" id="PRO_5036427819" description="DUF2167 domain-containing protein" evidence="1">
    <location>
        <begin position="44"/>
        <end position="317"/>
    </location>
</feature>
<dbReference type="InterPro" id="IPR018682">
    <property type="entry name" value="DUF2167_membr"/>
</dbReference>
<name>A0A8D6UKK0_9XANT</name>
<accession>A0A8D6UKK0</accession>
<proteinExistence type="predicted"/>
<evidence type="ECO:0008006" key="3">
    <source>
        <dbReference type="Google" id="ProtNLM"/>
    </source>
</evidence>
<dbReference type="EMBL" id="HG992341">
    <property type="protein sequence ID" value="CAE6708712.1"/>
    <property type="molecule type" value="Genomic_DNA"/>
</dbReference>
<dbReference type="Proteomes" id="UP000835243">
    <property type="component" value="Chromosome"/>
</dbReference>
<evidence type="ECO:0000313" key="2">
    <source>
        <dbReference type="EMBL" id="CAE6708712.1"/>
    </source>
</evidence>
<protein>
    <recommendedName>
        <fullName evidence="3">DUF2167 domain-containing protein</fullName>
    </recommendedName>
</protein>
<feature type="signal peptide" evidence="1">
    <location>
        <begin position="1"/>
        <end position="43"/>
    </location>
</feature>
<gene>
    <name evidence="2" type="ORF">CFBP1159_06230</name>
</gene>
<keyword evidence="1" id="KW-0732">Signal</keyword>
<dbReference type="Pfam" id="PF09935">
    <property type="entry name" value="DUF2167"/>
    <property type="match status" value="1"/>
</dbReference>
<dbReference type="EMBL" id="HG992341">
    <property type="protein sequence ID" value="CAE6708692.1"/>
    <property type="molecule type" value="Genomic_DNA"/>
</dbReference>
<organism evidence="2">
    <name type="scientific">Xanthomonas arboricola pv. corylina</name>
    <dbReference type="NCBI Taxonomy" id="487821"/>
    <lineage>
        <taxon>Bacteria</taxon>
        <taxon>Pseudomonadati</taxon>
        <taxon>Pseudomonadota</taxon>
        <taxon>Gammaproteobacteria</taxon>
        <taxon>Lysobacterales</taxon>
        <taxon>Lysobacteraceae</taxon>
        <taxon>Xanthomonas</taxon>
    </lineage>
</organism>